<keyword evidence="8 13" id="KW-0653">Protein transport</keyword>
<dbReference type="NCBIfam" id="TIGR00328">
    <property type="entry name" value="flhB"/>
    <property type="match status" value="1"/>
</dbReference>
<evidence type="ECO:0000256" key="7">
    <source>
        <dbReference type="ARBA" id="ARBA00022795"/>
    </source>
</evidence>
<reference evidence="16 17" key="1">
    <citation type="submission" date="2018-06" db="EMBL/GenBank/DDBJ databases">
        <title>Complete Genome Sequence of Desulfobacter hydrogenophilus (DSM3380).</title>
        <authorList>
            <person name="Marietou A."/>
            <person name="Schreiber L."/>
            <person name="Marshall I."/>
            <person name="Jorgensen B."/>
        </authorList>
    </citation>
    <scope>NUCLEOTIDE SEQUENCE [LARGE SCALE GENOMIC DNA]</scope>
    <source>
        <strain evidence="16 17">DSM 3380</strain>
    </source>
</reference>
<feature type="region of interest" description="Disordered" evidence="14">
    <location>
        <begin position="1"/>
        <end position="20"/>
    </location>
</feature>
<dbReference type="InterPro" id="IPR029025">
    <property type="entry name" value="T3SS_substrate_exporter_C"/>
</dbReference>
<keyword evidence="9 13" id="KW-1133">Transmembrane helix</keyword>
<proteinExistence type="inferred from homology"/>
<evidence type="ECO:0000256" key="4">
    <source>
        <dbReference type="ARBA" id="ARBA00022448"/>
    </source>
</evidence>
<accession>A0A328FJH6</accession>
<keyword evidence="4 13" id="KW-0813">Transport</keyword>
<evidence type="ECO:0000256" key="6">
    <source>
        <dbReference type="ARBA" id="ARBA00022692"/>
    </source>
</evidence>
<dbReference type="FunFam" id="3.40.1690.10:FF:000001">
    <property type="entry name" value="Flagellar biosynthetic protein FlhB"/>
    <property type="match status" value="1"/>
</dbReference>
<sequence length="358" mass="39988">MAEDPESGGEKSEDASGRKLSKAREEGQVAKSMEIPSVFVVLGGVTALYVTAFFFYQNCVEIFHYNFIFKRVPELGPADLSVMLIYHAKKMFLMCLPVFTAVCVVAVISNVAQVGFHISWKALEPKLSKLNPINGFKQKFSSSAVVEFVKSLLKLAVISLVCYLATKGDLSEVLTLYDNSTAQILLFLFIKSFWIFIKVCIVMVLVAILDFSFQKWKFLEDQKMTKKEVKDERKQTEGDPAVKSRIRQLQMAAARKRMMAAVPKADVVVTNPTHLAVALQYDKEKMDAPSVVAKGAGAVAENIKRIARENDVPVVEDKPLARNLYRIVDIGDQIPFEYYQTVAELLAYVYGLKNGQGT</sequence>
<dbReference type="EMBL" id="CP036313">
    <property type="protein sequence ID" value="QBH12829.1"/>
    <property type="molecule type" value="Genomic_DNA"/>
</dbReference>
<protein>
    <recommendedName>
        <fullName evidence="3 13">Flagellar biosynthetic protein FlhB</fullName>
    </recommendedName>
</protein>
<keyword evidence="18" id="KW-1185">Reference proteome</keyword>
<evidence type="ECO:0000313" key="16">
    <source>
        <dbReference type="EMBL" id="RAM03065.1"/>
    </source>
</evidence>
<dbReference type="PANTHER" id="PTHR30531">
    <property type="entry name" value="FLAGELLAR BIOSYNTHETIC PROTEIN FLHB"/>
    <property type="match status" value="1"/>
</dbReference>
<keyword evidence="16" id="KW-0969">Cilium</keyword>
<evidence type="ECO:0000313" key="18">
    <source>
        <dbReference type="Proteomes" id="UP000293902"/>
    </source>
</evidence>
<dbReference type="OrthoDB" id="9807950at2"/>
<keyword evidence="16" id="KW-0282">Flagellum</keyword>
<feature type="transmembrane region" description="Helical" evidence="13">
    <location>
        <begin position="38"/>
        <end position="56"/>
    </location>
</feature>
<evidence type="ECO:0000256" key="8">
    <source>
        <dbReference type="ARBA" id="ARBA00022927"/>
    </source>
</evidence>
<evidence type="ECO:0000313" key="17">
    <source>
        <dbReference type="Proteomes" id="UP000248798"/>
    </source>
</evidence>
<gene>
    <name evidence="13 16" type="primary">flhB</name>
    <name evidence="16" type="ORF">DO021_05445</name>
    <name evidence="15" type="ORF">EYB58_07830</name>
</gene>
<evidence type="ECO:0000256" key="2">
    <source>
        <dbReference type="ARBA" id="ARBA00010690"/>
    </source>
</evidence>
<dbReference type="PANTHER" id="PTHR30531:SF12">
    <property type="entry name" value="FLAGELLAR BIOSYNTHETIC PROTEIN FLHB"/>
    <property type="match status" value="1"/>
</dbReference>
<feature type="compositionally biased region" description="Basic and acidic residues" evidence="14">
    <location>
        <begin position="8"/>
        <end position="20"/>
    </location>
</feature>
<keyword evidence="10 13" id="KW-0472">Membrane</keyword>
<dbReference type="PRINTS" id="PR00950">
    <property type="entry name" value="TYPE3IMSPROT"/>
</dbReference>
<keyword evidence="16" id="KW-0966">Cell projection</keyword>
<evidence type="ECO:0000256" key="13">
    <source>
        <dbReference type="RuleBase" id="RU364091"/>
    </source>
</evidence>
<dbReference type="Gene3D" id="3.40.1690.10">
    <property type="entry name" value="secretion proteins EscU"/>
    <property type="match status" value="1"/>
</dbReference>
<dbReference type="Proteomes" id="UP000248798">
    <property type="component" value="Unassembled WGS sequence"/>
</dbReference>
<comment type="subcellular location">
    <subcellularLocation>
        <location evidence="1">Cell membrane</location>
        <topology evidence="1">Multi-pass membrane protein</topology>
    </subcellularLocation>
</comment>
<feature type="transmembrane region" description="Helical" evidence="13">
    <location>
        <begin position="91"/>
        <end position="123"/>
    </location>
</feature>
<dbReference type="GO" id="GO:0005886">
    <property type="term" value="C:plasma membrane"/>
    <property type="evidence" value="ECO:0007669"/>
    <property type="project" value="UniProtKB-SubCell"/>
</dbReference>
<feature type="transmembrane region" description="Helical" evidence="13">
    <location>
        <begin position="186"/>
        <end position="209"/>
    </location>
</feature>
<evidence type="ECO:0000256" key="14">
    <source>
        <dbReference type="SAM" id="MobiDB-lite"/>
    </source>
</evidence>
<keyword evidence="7 13" id="KW-1005">Bacterial flagellum biogenesis</keyword>
<evidence type="ECO:0000256" key="11">
    <source>
        <dbReference type="ARBA" id="ARBA00023225"/>
    </source>
</evidence>
<evidence type="ECO:0000256" key="10">
    <source>
        <dbReference type="ARBA" id="ARBA00023136"/>
    </source>
</evidence>
<dbReference type="InterPro" id="IPR006135">
    <property type="entry name" value="T3SS_substrate_exporter"/>
</dbReference>
<keyword evidence="11 13" id="KW-1006">Bacterial flagellum protein export</keyword>
<organism evidence="16 17">
    <name type="scientific">Desulfobacter hydrogenophilus</name>
    <dbReference type="NCBI Taxonomy" id="2291"/>
    <lineage>
        <taxon>Bacteria</taxon>
        <taxon>Pseudomonadati</taxon>
        <taxon>Thermodesulfobacteriota</taxon>
        <taxon>Desulfobacteria</taxon>
        <taxon>Desulfobacterales</taxon>
        <taxon>Desulfobacteraceae</taxon>
        <taxon>Desulfobacter</taxon>
    </lineage>
</organism>
<evidence type="ECO:0000256" key="3">
    <source>
        <dbReference type="ARBA" id="ARBA00021622"/>
    </source>
</evidence>
<evidence type="ECO:0000256" key="1">
    <source>
        <dbReference type="ARBA" id="ARBA00004651"/>
    </source>
</evidence>
<reference evidence="15 18" key="2">
    <citation type="submission" date="2019-02" db="EMBL/GenBank/DDBJ databases">
        <title>Complete genome sequence of Desulfobacter hydrogenophilus AcRS1.</title>
        <authorList>
            <person name="Marietou A."/>
            <person name="Lund M.B."/>
            <person name="Marshall I.P.G."/>
            <person name="Schreiber L."/>
            <person name="Jorgensen B."/>
        </authorList>
    </citation>
    <scope>NUCLEOTIDE SEQUENCE [LARGE SCALE GENOMIC DNA]</scope>
    <source>
        <strain evidence="15 18">AcRS1</strain>
    </source>
</reference>
<dbReference type="AlphaFoldDB" id="A0A328FJH6"/>
<evidence type="ECO:0000256" key="5">
    <source>
        <dbReference type="ARBA" id="ARBA00022475"/>
    </source>
</evidence>
<feature type="transmembrane region" description="Helical" evidence="13">
    <location>
        <begin position="144"/>
        <end position="166"/>
    </location>
</feature>
<name>A0A328FJH6_9BACT</name>
<dbReference type="Proteomes" id="UP000293902">
    <property type="component" value="Chromosome"/>
</dbReference>
<evidence type="ECO:0000256" key="12">
    <source>
        <dbReference type="ARBA" id="ARBA00025078"/>
    </source>
</evidence>
<evidence type="ECO:0000313" key="15">
    <source>
        <dbReference type="EMBL" id="QBH12829.1"/>
    </source>
</evidence>
<dbReference type="InterPro" id="IPR006136">
    <property type="entry name" value="FlhB"/>
</dbReference>
<dbReference type="GO" id="GO:0009306">
    <property type="term" value="P:protein secretion"/>
    <property type="evidence" value="ECO:0007669"/>
    <property type="project" value="InterPro"/>
</dbReference>
<keyword evidence="6 13" id="KW-0812">Transmembrane</keyword>
<keyword evidence="5 13" id="KW-1003">Cell membrane</keyword>
<dbReference type="RefSeq" id="WP_111954502.1">
    <property type="nucleotide sequence ID" value="NZ_CP036313.1"/>
</dbReference>
<dbReference type="Gene3D" id="6.10.250.2080">
    <property type="match status" value="1"/>
</dbReference>
<comment type="similarity">
    <text evidence="2 13">Belongs to the type III secretion exporter family.</text>
</comment>
<dbReference type="SUPFAM" id="SSF160544">
    <property type="entry name" value="EscU C-terminal domain-like"/>
    <property type="match status" value="1"/>
</dbReference>
<dbReference type="GO" id="GO:0044780">
    <property type="term" value="P:bacterial-type flagellum assembly"/>
    <property type="evidence" value="ECO:0007669"/>
    <property type="project" value="InterPro"/>
</dbReference>
<comment type="function">
    <text evidence="12 13">Required for formation of the rod structure in the basal body of the flagellar apparatus. Together with FliI and FliH, may constitute the export apparatus of flagellin.</text>
</comment>
<evidence type="ECO:0000256" key="9">
    <source>
        <dbReference type="ARBA" id="ARBA00022989"/>
    </source>
</evidence>
<dbReference type="Pfam" id="PF01312">
    <property type="entry name" value="Bac_export_2"/>
    <property type="match status" value="1"/>
</dbReference>
<dbReference type="EMBL" id="QLNI01000008">
    <property type="protein sequence ID" value="RAM03065.1"/>
    <property type="molecule type" value="Genomic_DNA"/>
</dbReference>